<dbReference type="Proteomes" id="UP001177260">
    <property type="component" value="Unassembled WGS sequence"/>
</dbReference>
<name>A0ACC3BDS9_9EURO</name>
<evidence type="ECO:0000313" key="2">
    <source>
        <dbReference type="Proteomes" id="UP001177260"/>
    </source>
</evidence>
<organism evidence="1 2">
    <name type="scientific">Aspergillus melleus</name>
    <dbReference type="NCBI Taxonomy" id="138277"/>
    <lineage>
        <taxon>Eukaryota</taxon>
        <taxon>Fungi</taxon>
        <taxon>Dikarya</taxon>
        <taxon>Ascomycota</taxon>
        <taxon>Pezizomycotina</taxon>
        <taxon>Eurotiomycetes</taxon>
        <taxon>Eurotiomycetidae</taxon>
        <taxon>Eurotiales</taxon>
        <taxon>Aspergillaceae</taxon>
        <taxon>Aspergillus</taxon>
        <taxon>Aspergillus subgen. Circumdati</taxon>
    </lineage>
</organism>
<dbReference type="EMBL" id="JAOPJF010000005">
    <property type="protein sequence ID" value="KAK1148949.1"/>
    <property type="molecule type" value="Genomic_DNA"/>
</dbReference>
<proteinExistence type="predicted"/>
<gene>
    <name evidence="1" type="ORF">N8T08_007624</name>
</gene>
<protein>
    <submittedName>
        <fullName evidence="1">Uncharacterized protein</fullName>
    </submittedName>
</protein>
<sequence>MEEDVRLPYAEQLDGCRIDHEQPDKAVSDPQQNGSREKGQGRTNEQSSPPFYRLPRTVIEHILYRVDANTFASLTLLNRKWRRISDSPQLYAYHLARCPSFALTQKATAVTTRPDGLANLKRSFLAEIRRNAFDVFLRPRKTLIKLISTSMSSSTPFPQGEAFRFTFSPNAQLVLCISSSRIVVIDVAKGPAVVRHELKTWRRPLDAAISDDGVLLAVVSSSHQVHIYTLSPLEAKHIQELQLNDVPRTLALCPMGGVLAIAYDDRIEVYAIGEGALATERRAVRCNGVDSLSFSSDGVMLLGSCSDDDASELVTITVPFYTEPDSDSARDAQIRMWTTQILFPDFIQGYSHACLLPMHAEGEGNWLLGFDKEIGAFRAIGANNANSGTAYFVSPMSPCESQESPPAMLPAVNCEGELAALGFQEAGLWVYGLPDRLDIAPAASSAAGRATVNDGEDSREVETLAFPGQDSSTRLQQSILRPKMLINGHKISEVPGITAARWVQQFDGASSHRRLVAVAPGGVNPPSFGEEDVPVDGGRVLLFDFTRSASDGNVTELSIEIGEAEPKMLNEPNASMDTAVELERRRTRLQRGNPLRARHAARESYPAASPTYQASPLNLRRNSSYLSGSSNDAGDGEFPPVPDSPYDNTQPRSHDTLRRAATAAALSRGRYNPRYRDEGRRMYDDRRIPPLFQVPHESDADNWVPPPPPYSREPDGPLPESLRRTLLPTGASASSPQVHRSQTTRLNSSTEDTPTFSSLQRLSTITGSRFASRARRNTRDSDDQTRRHSSFMRRRTNSGSRPTQNAEEPDMPAVPSLQGLGSSPQRPQTAGHFASLQSRDDVQFASTAEISQDPTQVTPLQTDQREPGPGHSVEENLEGQEDTVPALPTMASNLNYPFSLSSPNLQAFEPQYESPEIMRNTWLRPGQRRSIDRRSQSQDLRMSTANIVPLNRRASTDPTLSLSSEPSNDLWRRRIEEWNERTIHERSKRRTKCVVM</sequence>
<reference evidence="1 2" key="1">
    <citation type="journal article" date="2023" name="ACS Omega">
        <title>Identification of the Neoaspergillic Acid Biosynthesis Gene Cluster by Establishing an In Vitro CRISPR-Ribonucleoprotein Genetic System in Aspergillus melleus.</title>
        <authorList>
            <person name="Yuan B."/>
            <person name="Grau M.F."/>
            <person name="Murata R.M."/>
            <person name="Torok T."/>
            <person name="Venkateswaran K."/>
            <person name="Stajich J.E."/>
            <person name="Wang C.C.C."/>
        </authorList>
    </citation>
    <scope>NUCLEOTIDE SEQUENCE [LARGE SCALE GENOMIC DNA]</scope>
    <source>
        <strain evidence="1 2">IMV 1140</strain>
    </source>
</reference>
<keyword evidence="2" id="KW-1185">Reference proteome</keyword>
<evidence type="ECO:0000313" key="1">
    <source>
        <dbReference type="EMBL" id="KAK1148949.1"/>
    </source>
</evidence>
<accession>A0ACC3BDS9</accession>
<comment type="caution">
    <text evidence="1">The sequence shown here is derived from an EMBL/GenBank/DDBJ whole genome shotgun (WGS) entry which is preliminary data.</text>
</comment>